<accession>A0ABT5UG48</accession>
<sequence length="459" mass="52127">MKTGIYSINPFNRFTSTNPDKLNKHAVPTSPKGLFNGRQAALANTQNSESADHSTISNFRKRFVAKLSSSSTVNHFTVGSANAQASYEKNIQKIKNELNDAIKQYLDKDYEFHSGYMRYYASDPRFANYLAAKSYYNKEVIKFYKLPENVKELRDLLNNLLDGHSTKGSLYKSINSKLTSDHALGRIIKSDGILSPHFSVRKPPLPEPVAESKPNKTVAEQPITPKQIKQQLKKIKQEISQQLRERAALYTAARLTTAIISKRAEVSTRELTIHRPGLKSLNINFLHSQDLTYLQSVKENLQDDNNQLNAIIHLNLYQLPVKGECKLTSLKQKAKTTIKEALSQLHNNRPSIKERLLKAFLPKKYDEQLLAKNQLTADLHELQYLRNEITKQPGWEAMDQTAWFQDTVYQILKKGSETKLSLGPLSLSPTFSKVLSKQLAEWTPESSSTFYVAANDQQQ</sequence>
<dbReference type="EMBL" id="JAPMOU010000058">
    <property type="protein sequence ID" value="MDE1465287.1"/>
    <property type="molecule type" value="Genomic_DNA"/>
</dbReference>
<reference evidence="1 2" key="1">
    <citation type="submission" date="2022-11" db="EMBL/GenBank/DDBJ databases">
        <title>Spartinivicinus poritis sp. nov., isolated from scleractinian coral Porites lutea.</title>
        <authorList>
            <person name="Zhang G."/>
            <person name="Cai L."/>
            <person name="Wei Q."/>
        </authorList>
    </citation>
    <scope>NUCLEOTIDE SEQUENCE [LARGE SCALE GENOMIC DNA]</scope>
    <source>
        <strain evidence="1 2">A2-2</strain>
    </source>
</reference>
<evidence type="ECO:0000313" key="2">
    <source>
        <dbReference type="Proteomes" id="UP001528823"/>
    </source>
</evidence>
<dbReference type="Proteomes" id="UP001528823">
    <property type="component" value="Unassembled WGS sequence"/>
</dbReference>
<name>A0ABT5UG48_9GAMM</name>
<gene>
    <name evidence="1" type="ORF">ORQ98_25305</name>
</gene>
<evidence type="ECO:0000313" key="1">
    <source>
        <dbReference type="EMBL" id="MDE1465287.1"/>
    </source>
</evidence>
<proteinExistence type="predicted"/>
<comment type="caution">
    <text evidence="1">The sequence shown here is derived from an EMBL/GenBank/DDBJ whole genome shotgun (WGS) entry which is preliminary data.</text>
</comment>
<protein>
    <submittedName>
        <fullName evidence="1">Uncharacterized protein</fullName>
    </submittedName>
</protein>
<dbReference type="RefSeq" id="WP_274691596.1">
    <property type="nucleotide sequence ID" value="NZ_JAPMOU010000058.1"/>
</dbReference>
<organism evidence="1 2">
    <name type="scientific">Spartinivicinus poritis</name>
    <dbReference type="NCBI Taxonomy" id="2994640"/>
    <lineage>
        <taxon>Bacteria</taxon>
        <taxon>Pseudomonadati</taxon>
        <taxon>Pseudomonadota</taxon>
        <taxon>Gammaproteobacteria</taxon>
        <taxon>Oceanospirillales</taxon>
        <taxon>Zooshikellaceae</taxon>
        <taxon>Spartinivicinus</taxon>
    </lineage>
</organism>
<keyword evidence="2" id="KW-1185">Reference proteome</keyword>